<evidence type="ECO:0000313" key="1">
    <source>
        <dbReference type="EMBL" id="MDQ0537165.1"/>
    </source>
</evidence>
<protein>
    <submittedName>
        <fullName evidence="1">Uncharacterized protein</fullName>
    </submittedName>
</protein>
<gene>
    <name evidence="1" type="ORF">QO018_006065</name>
</gene>
<comment type="caution">
    <text evidence="1">The sequence shown here is derived from an EMBL/GenBank/DDBJ whole genome shotgun (WGS) entry which is preliminary data.</text>
</comment>
<organism evidence="1 2">
    <name type="scientific">Azospirillum picis</name>
    <dbReference type="NCBI Taxonomy" id="488438"/>
    <lineage>
        <taxon>Bacteria</taxon>
        <taxon>Pseudomonadati</taxon>
        <taxon>Pseudomonadota</taxon>
        <taxon>Alphaproteobacteria</taxon>
        <taxon>Rhodospirillales</taxon>
        <taxon>Azospirillaceae</taxon>
        <taxon>Azospirillum</taxon>
    </lineage>
</organism>
<keyword evidence="2" id="KW-1185">Reference proteome</keyword>
<evidence type="ECO:0000313" key="2">
    <source>
        <dbReference type="Proteomes" id="UP001244552"/>
    </source>
</evidence>
<sequence>MTAATLETRLAALEIDAAVVASQDEYDSACVLAVELSAGHRYIMQPMEAGMQIARWA</sequence>
<reference evidence="1 2" key="1">
    <citation type="submission" date="2023-07" db="EMBL/GenBank/DDBJ databases">
        <title>Genomic Encyclopedia of Type Strains, Phase IV (KMG-IV): sequencing the most valuable type-strain genomes for metagenomic binning, comparative biology and taxonomic classification.</title>
        <authorList>
            <person name="Goeker M."/>
        </authorList>
    </citation>
    <scope>NUCLEOTIDE SEQUENCE [LARGE SCALE GENOMIC DNA]</scope>
    <source>
        <strain evidence="1 2">DSM 19922</strain>
    </source>
</reference>
<dbReference type="EMBL" id="JAUSVU010000039">
    <property type="protein sequence ID" value="MDQ0537165.1"/>
    <property type="molecule type" value="Genomic_DNA"/>
</dbReference>
<dbReference type="Proteomes" id="UP001244552">
    <property type="component" value="Unassembled WGS sequence"/>
</dbReference>
<proteinExistence type="predicted"/>
<dbReference type="RefSeq" id="WP_209990777.1">
    <property type="nucleotide sequence ID" value="NZ_JAGINO010000037.1"/>
</dbReference>
<name>A0ABU0MUM7_9PROT</name>
<accession>A0ABU0MUM7</accession>